<dbReference type="PROSITE" id="PS50103">
    <property type="entry name" value="ZF_C3H1"/>
    <property type="match status" value="1"/>
</dbReference>
<accession>A0A7J6LBL5</accession>
<dbReference type="AlphaFoldDB" id="A0A7J6LBL5"/>
<name>A0A7J6LBL5_PEROL</name>
<dbReference type="Proteomes" id="UP000570595">
    <property type="component" value="Unassembled WGS sequence"/>
</dbReference>
<organism evidence="4 5">
    <name type="scientific">Perkinsus olseni</name>
    <name type="common">Perkinsus atlanticus</name>
    <dbReference type="NCBI Taxonomy" id="32597"/>
    <lineage>
        <taxon>Eukaryota</taxon>
        <taxon>Sar</taxon>
        <taxon>Alveolata</taxon>
        <taxon>Perkinsozoa</taxon>
        <taxon>Perkinsea</taxon>
        <taxon>Perkinsida</taxon>
        <taxon>Perkinsidae</taxon>
        <taxon>Perkinsus</taxon>
    </lineage>
</organism>
<evidence type="ECO:0000256" key="2">
    <source>
        <dbReference type="SAM" id="MobiDB-lite"/>
    </source>
</evidence>
<feature type="zinc finger region" description="C3H1-type" evidence="1">
    <location>
        <begin position="116"/>
        <end position="143"/>
    </location>
</feature>
<dbReference type="GO" id="GO:0008270">
    <property type="term" value="F:zinc ion binding"/>
    <property type="evidence" value="ECO:0007669"/>
    <property type="project" value="UniProtKB-KW"/>
</dbReference>
<protein>
    <recommendedName>
        <fullName evidence="3">C3H1-type domain-containing protein</fullName>
    </recommendedName>
</protein>
<evidence type="ECO:0000259" key="3">
    <source>
        <dbReference type="PROSITE" id="PS50103"/>
    </source>
</evidence>
<evidence type="ECO:0000256" key="1">
    <source>
        <dbReference type="PROSITE-ProRule" id="PRU00723"/>
    </source>
</evidence>
<reference evidence="4 5" key="1">
    <citation type="submission" date="2020-04" db="EMBL/GenBank/DDBJ databases">
        <title>Perkinsus olseni comparative genomics.</title>
        <authorList>
            <person name="Bogema D.R."/>
        </authorList>
    </citation>
    <scope>NUCLEOTIDE SEQUENCE [LARGE SCALE GENOMIC DNA]</scope>
    <source>
        <strain evidence="4">ATCC PRA-179</strain>
    </source>
</reference>
<evidence type="ECO:0000313" key="5">
    <source>
        <dbReference type="Proteomes" id="UP000570595"/>
    </source>
</evidence>
<keyword evidence="1" id="KW-0479">Metal-binding</keyword>
<dbReference type="InterPro" id="IPR000571">
    <property type="entry name" value="Znf_CCCH"/>
</dbReference>
<sequence>MSDVHRDYWKELGESIHRSRVVDASAGCSHQAELEWRMALALVITPPAMVMYADLAGNLSFYPSCLMYLQSKKKGKNPTMAVCRYGSACNRKDCIYRHPQPRADMNAAPLDDADGSVENRVCMPFIAGFCTFGDKCYNCHPEPQQVKRLRAKYSRTKCRFGKNCKTSGCLYNHDDGPVGGWLAPTVADARPDGQLPRSLLYQRTAQQQQQQQQREGGGPGKTVYANGPTYASHHAPGEGNWVEVQLDTVKIPDGVWRNHEDGAADAAFSIQDPVERFKYVNADRPLPLGQEGDIVIDLHFQSLKSVEEALDFALDFALWRHPCLSVWVVTGVGTHVPEGHQRKGGVLFEAVKESILHRLSMTAPYIVSQILVGVDGNGRPGALWIKKSLYR</sequence>
<gene>
    <name evidence="4" type="ORF">FOZ61_006794</name>
</gene>
<keyword evidence="1" id="KW-0863">Zinc-finger</keyword>
<evidence type="ECO:0000313" key="4">
    <source>
        <dbReference type="EMBL" id="KAF4656589.1"/>
    </source>
</evidence>
<dbReference type="OrthoDB" id="438578at2759"/>
<proteinExistence type="predicted"/>
<feature type="domain" description="C3H1-type" evidence="3">
    <location>
        <begin position="116"/>
        <end position="143"/>
    </location>
</feature>
<dbReference type="EMBL" id="JABAHT010000399">
    <property type="protein sequence ID" value="KAF4656589.1"/>
    <property type="molecule type" value="Genomic_DNA"/>
</dbReference>
<keyword evidence="1" id="KW-0862">Zinc</keyword>
<comment type="caution">
    <text evidence="4">The sequence shown here is derived from an EMBL/GenBank/DDBJ whole genome shotgun (WGS) entry which is preliminary data.</text>
</comment>
<feature type="region of interest" description="Disordered" evidence="2">
    <location>
        <begin position="205"/>
        <end position="226"/>
    </location>
</feature>
<dbReference type="SMART" id="SM00356">
    <property type="entry name" value="ZnF_C3H1"/>
    <property type="match status" value="2"/>
</dbReference>
<dbReference type="Gene3D" id="4.10.1000.40">
    <property type="match status" value="1"/>
</dbReference>